<accession>A0ABQ6MCP9</accession>
<evidence type="ECO:0000256" key="2">
    <source>
        <dbReference type="SAM" id="MobiDB-lite"/>
    </source>
</evidence>
<sequence length="279" mass="29851">PPPPPPQDSDDSGSDPEISSPLTKAPSKGRSRSPSPDPAPAAEKPRRRRAEEQKEDKPAVSGWDDGSGGGFMRRSSNPTPVDDEEAGGKGAGQRKGRKKGHFDDDGGDDIMIIPDLDDEGDSEEDITVQVASAPKNVTRRVASLHELDSSLKHSVRSGSHGVDLSLLSNRLVPPTSVAEPDELWTFEELLQRVTQEFHEERERTGEDLLAAGSKEGEEKTEGAVGARDRTGRKVVLGGADAGAKKDISSEEAKQLDELIGAGKGLEKKKGGRRRRGEDA</sequence>
<dbReference type="Pfam" id="PF15305">
    <property type="entry name" value="IFT43"/>
    <property type="match status" value="1"/>
</dbReference>
<name>A0ABQ6MCP9_9STRA</name>
<proteinExistence type="predicted"/>
<feature type="compositionally biased region" description="Basic and acidic residues" evidence="2">
    <location>
        <begin position="49"/>
        <end position="58"/>
    </location>
</feature>
<feature type="compositionally biased region" description="Basic and acidic residues" evidence="2">
    <location>
        <begin position="242"/>
        <end position="256"/>
    </location>
</feature>
<feature type="compositionally biased region" description="Basic and acidic residues" evidence="2">
    <location>
        <begin position="197"/>
        <end position="206"/>
    </location>
</feature>
<dbReference type="PANTHER" id="PTHR33724:SF1">
    <property type="entry name" value="INTRAFLAGELLAR TRANSPORT PROTEIN 43 HOMOLOG"/>
    <property type="match status" value="1"/>
</dbReference>
<feature type="compositionally biased region" description="Basic residues" evidence="2">
    <location>
        <begin position="269"/>
        <end position="279"/>
    </location>
</feature>
<keyword evidence="1" id="KW-0970">Cilium biogenesis/degradation</keyword>
<keyword evidence="4" id="KW-1185">Reference proteome</keyword>
<comment type="caution">
    <text evidence="3">The sequence shown here is derived from an EMBL/GenBank/DDBJ whole genome shotgun (WGS) entry which is preliminary data.</text>
</comment>
<evidence type="ECO:0000313" key="4">
    <source>
        <dbReference type="Proteomes" id="UP001165060"/>
    </source>
</evidence>
<dbReference type="Proteomes" id="UP001165060">
    <property type="component" value="Unassembled WGS sequence"/>
</dbReference>
<protein>
    <recommendedName>
        <fullName evidence="5">Intraflagellar transport protein 43</fullName>
    </recommendedName>
</protein>
<organism evidence="3 4">
    <name type="scientific">Tetraparma gracilis</name>
    <dbReference type="NCBI Taxonomy" id="2962635"/>
    <lineage>
        <taxon>Eukaryota</taxon>
        <taxon>Sar</taxon>
        <taxon>Stramenopiles</taxon>
        <taxon>Ochrophyta</taxon>
        <taxon>Bolidophyceae</taxon>
        <taxon>Parmales</taxon>
        <taxon>Triparmaceae</taxon>
        <taxon>Tetraparma</taxon>
    </lineage>
</organism>
<evidence type="ECO:0000313" key="3">
    <source>
        <dbReference type="EMBL" id="GMI23380.1"/>
    </source>
</evidence>
<reference evidence="3 4" key="1">
    <citation type="journal article" date="2023" name="Commun. Biol.">
        <title>Genome analysis of Parmales, the sister group of diatoms, reveals the evolutionary specialization of diatoms from phago-mixotrophs to photoautotrophs.</title>
        <authorList>
            <person name="Ban H."/>
            <person name="Sato S."/>
            <person name="Yoshikawa S."/>
            <person name="Yamada K."/>
            <person name="Nakamura Y."/>
            <person name="Ichinomiya M."/>
            <person name="Sato N."/>
            <person name="Blanc-Mathieu R."/>
            <person name="Endo H."/>
            <person name="Kuwata A."/>
            <person name="Ogata H."/>
        </authorList>
    </citation>
    <scope>NUCLEOTIDE SEQUENCE [LARGE SCALE GENOMIC DNA]</scope>
</reference>
<feature type="region of interest" description="Disordered" evidence="2">
    <location>
        <begin position="1"/>
        <end position="123"/>
    </location>
</feature>
<feature type="compositionally biased region" description="Basic and acidic residues" evidence="2">
    <location>
        <begin position="214"/>
        <end position="231"/>
    </location>
</feature>
<dbReference type="EMBL" id="BRYB01001330">
    <property type="protein sequence ID" value="GMI23380.1"/>
    <property type="molecule type" value="Genomic_DNA"/>
</dbReference>
<dbReference type="PANTHER" id="PTHR33724">
    <property type="entry name" value="INTRAFLAGELLAR TRANSPORT PROTEIN 43 HOMOLOG"/>
    <property type="match status" value="1"/>
</dbReference>
<dbReference type="InterPro" id="IPR029302">
    <property type="entry name" value="IFT43"/>
</dbReference>
<feature type="non-terminal residue" evidence="3">
    <location>
        <position position="1"/>
    </location>
</feature>
<gene>
    <name evidence="3" type="ORF">TeGR_g1578</name>
</gene>
<evidence type="ECO:0008006" key="5">
    <source>
        <dbReference type="Google" id="ProtNLM"/>
    </source>
</evidence>
<evidence type="ECO:0000256" key="1">
    <source>
        <dbReference type="ARBA" id="ARBA00022794"/>
    </source>
</evidence>
<feature type="region of interest" description="Disordered" evidence="2">
    <location>
        <begin position="197"/>
        <end position="279"/>
    </location>
</feature>